<accession>A0A2P2QKU8</accession>
<protein>
    <submittedName>
        <fullName evidence="2">Uncharacterized protein</fullName>
    </submittedName>
</protein>
<keyword evidence="1" id="KW-0472">Membrane</keyword>
<organism evidence="2">
    <name type="scientific">Rhizophora mucronata</name>
    <name type="common">Asiatic mangrove</name>
    <dbReference type="NCBI Taxonomy" id="61149"/>
    <lineage>
        <taxon>Eukaryota</taxon>
        <taxon>Viridiplantae</taxon>
        <taxon>Streptophyta</taxon>
        <taxon>Embryophyta</taxon>
        <taxon>Tracheophyta</taxon>
        <taxon>Spermatophyta</taxon>
        <taxon>Magnoliopsida</taxon>
        <taxon>eudicotyledons</taxon>
        <taxon>Gunneridae</taxon>
        <taxon>Pentapetalae</taxon>
        <taxon>rosids</taxon>
        <taxon>fabids</taxon>
        <taxon>Malpighiales</taxon>
        <taxon>Rhizophoraceae</taxon>
        <taxon>Rhizophora</taxon>
    </lineage>
</organism>
<dbReference type="EMBL" id="GGEC01087136">
    <property type="protein sequence ID" value="MBX67620.1"/>
    <property type="molecule type" value="Transcribed_RNA"/>
</dbReference>
<dbReference type="AlphaFoldDB" id="A0A2P2QKU8"/>
<reference evidence="2" key="1">
    <citation type="submission" date="2018-02" db="EMBL/GenBank/DDBJ databases">
        <title>Rhizophora mucronata_Transcriptome.</title>
        <authorList>
            <person name="Meera S.P."/>
            <person name="Sreeshan A."/>
            <person name="Augustine A."/>
        </authorList>
    </citation>
    <scope>NUCLEOTIDE SEQUENCE</scope>
    <source>
        <tissue evidence="2">Leaf</tissue>
    </source>
</reference>
<evidence type="ECO:0000313" key="2">
    <source>
        <dbReference type="EMBL" id="MBX67620.1"/>
    </source>
</evidence>
<keyword evidence="1" id="KW-1133">Transmembrane helix</keyword>
<feature type="transmembrane region" description="Helical" evidence="1">
    <location>
        <begin position="12"/>
        <end position="34"/>
    </location>
</feature>
<sequence>MESFCDLEVLIGTHLLLVLWFFLGNSCTCTVVFLGGVGGWAPAVLFVTLCSGDVFSPLLISEKIKGTENFAGFS</sequence>
<proteinExistence type="predicted"/>
<evidence type="ECO:0000256" key="1">
    <source>
        <dbReference type="SAM" id="Phobius"/>
    </source>
</evidence>
<feature type="transmembrane region" description="Helical" evidence="1">
    <location>
        <begin position="40"/>
        <end position="60"/>
    </location>
</feature>
<keyword evidence="1" id="KW-0812">Transmembrane</keyword>
<name>A0A2P2QKU8_RHIMU</name>